<feature type="transmembrane region" description="Helical" evidence="6">
    <location>
        <begin position="30"/>
        <end position="55"/>
    </location>
</feature>
<evidence type="ECO:0000256" key="6">
    <source>
        <dbReference type="SAM" id="Phobius"/>
    </source>
</evidence>
<feature type="domain" description="NADH:quinone oxidoreductase/Mrp antiporter transmembrane" evidence="7">
    <location>
        <begin position="135"/>
        <end position="414"/>
    </location>
</feature>
<sequence length="650" mass="69973">MAEILLSLVVVIPLAASVILFLSAGRLSGFLIGAIACSAISLSAIFSAILAGLLHSQLSPSLHVFFWEWMRTADFSTGIGFTLDPLSLVMILIVTWIGLLIHFYATRYMAGDPGLARFFGCMTLFVASMLLLVLSSDLLCMFIGWEGVGLCSYLLIGFWYTEPANLAAARKAFIITRVGDAAMLCGLLLLATEASSLQVDTLLQTVTAAKISQSALTFSTLLILVGTLAKSAQLPFQSWLPDAMAGPTPTSALIHAATMVTAGIYLIARLHVLFTATPLVLTIMAVVGTLTLFLAACNALVQSDLKRILAWSTVSQLGYMFLALGTGLWQVALFHLMTHAFFKALLFLCAGAIITRVHHEQNIFRMGGLFRTMPGIALAFLAGATSLAGFPLLTAGFYSKELILSSVWNANFFLAPDLILSGHVFWVVALAGAFLTSLYISRCFLLVFMGKAKTHESGQTPLLMAIPLGCLSFLALFGGMMEMPDALAHVHLFTEMVDPAHALPSADEPLWLLLVGGGMPVLGALLAWIFWGQRNPVLHGTSDETAPPQTSQPVPTLAACLLPLFRIPSWLGRYDFPARLSKGVSILINGMNTFALQFRACILMNVSHQTLMTLRQGNLLMAYIQNGRVRWYAAWIAGGLCASLALAGLT</sequence>
<keyword evidence="3 6" id="KW-1133">Transmembrane helix</keyword>
<feature type="domain" description="NADH-Ubiquinone oxidoreductase (complex I) chain 5 N-terminal" evidence="8">
    <location>
        <begin position="69"/>
        <end position="119"/>
    </location>
</feature>
<dbReference type="GO" id="GO:0003954">
    <property type="term" value="F:NADH dehydrogenase activity"/>
    <property type="evidence" value="ECO:0007669"/>
    <property type="project" value="TreeGrafter"/>
</dbReference>
<feature type="transmembrane region" description="Helical" evidence="6">
    <location>
        <begin position="75"/>
        <end position="103"/>
    </location>
</feature>
<evidence type="ECO:0000313" key="9">
    <source>
        <dbReference type="EMBL" id="QEH95215.1"/>
    </source>
</evidence>
<gene>
    <name evidence="9" type="primary">nuoL</name>
    <name evidence="9" type="ORF">FXF46_02230</name>
</gene>
<comment type="subcellular location">
    <subcellularLocation>
        <location evidence="1">Endomembrane system</location>
        <topology evidence="1">Multi-pass membrane protein</topology>
    </subcellularLocation>
    <subcellularLocation>
        <location evidence="5">Membrane</location>
        <topology evidence="5">Multi-pass membrane protein</topology>
    </subcellularLocation>
</comment>
<evidence type="ECO:0000256" key="4">
    <source>
        <dbReference type="ARBA" id="ARBA00023136"/>
    </source>
</evidence>
<feature type="transmembrane region" description="Helical" evidence="6">
    <location>
        <begin position="250"/>
        <end position="268"/>
    </location>
</feature>
<dbReference type="Pfam" id="PF00361">
    <property type="entry name" value="Proton_antipo_M"/>
    <property type="match status" value="1"/>
</dbReference>
<protein>
    <submittedName>
        <fullName evidence="9">NADH-quinone oxidoreductase subunit L</fullName>
    </submittedName>
</protein>
<feature type="transmembrane region" description="Helical" evidence="6">
    <location>
        <begin position="461"/>
        <end position="481"/>
    </location>
</feature>
<evidence type="ECO:0000259" key="8">
    <source>
        <dbReference type="Pfam" id="PF00662"/>
    </source>
</evidence>
<evidence type="ECO:0000256" key="1">
    <source>
        <dbReference type="ARBA" id="ARBA00004127"/>
    </source>
</evidence>
<dbReference type="GO" id="GO:0015990">
    <property type="term" value="P:electron transport coupled proton transport"/>
    <property type="evidence" value="ECO:0007669"/>
    <property type="project" value="TreeGrafter"/>
</dbReference>
<feature type="transmembrane region" description="Helical" evidence="6">
    <location>
        <begin position="308"/>
        <end position="330"/>
    </location>
</feature>
<dbReference type="GO" id="GO:0008137">
    <property type="term" value="F:NADH dehydrogenase (ubiquinone) activity"/>
    <property type="evidence" value="ECO:0007669"/>
    <property type="project" value="InterPro"/>
</dbReference>
<name>A0AAP9EQ17_GLUTH</name>
<dbReference type="PANTHER" id="PTHR42829:SF2">
    <property type="entry name" value="NADH-UBIQUINONE OXIDOREDUCTASE CHAIN 5"/>
    <property type="match status" value="1"/>
</dbReference>
<feature type="transmembrane region" description="Helical" evidence="6">
    <location>
        <begin position="418"/>
        <end position="440"/>
    </location>
</feature>
<keyword evidence="2 5" id="KW-0812">Transmembrane</keyword>
<evidence type="ECO:0000256" key="2">
    <source>
        <dbReference type="ARBA" id="ARBA00022692"/>
    </source>
</evidence>
<feature type="transmembrane region" description="Helical" evidence="6">
    <location>
        <begin position="280"/>
        <end position="301"/>
    </location>
</feature>
<proteinExistence type="predicted"/>
<keyword evidence="4 6" id="KW-0472">Membrane</keyword>
<evidence type="ECO:0000313" key="10">
    <source>
        <dbReference type="Proteomes" id="UP000323560"/>
    </source>
</evidence>
<dbReference type="Proteomes" id="UP000323560">
    <property type="component" value="Chromosome"/>
</dbReference>
<dbReference type="NCBIfam" id="TIGR01974">
    <property type="entry name" value="NDH_I_L"/>
    <property type="match status" value="1"/>
</dbReference>
<dbReference type="RefSeq" id="WP_148619390.1">
    <property type="nucleotide sequence ID" value="NZ_CP043043.1"/>
</dbReference>
<dbReference type="GO" id="GO:0016020">
    <property type="term" value="C:membrane"/>
    <property type="evidence" value="ECO:0007669"/>
    <property type="project" value="UniProtKB-SubCell"/>
</dbReference>
<accession>A0AAP9EQ17</accession>
<feature type="transmembrane region" description="Helical" evidence="6">
    <location>
        <begin position="211"/>
        <end position="229"/>
    </location>
</feature>
<evidence type="ECO:0000256" key="3">
    <source>
        <dbReference type="ARBA" id="ARBA00022989"/>
    </source>
</evidence>
<dbReference type="Pfam" id="PF00662">
    <property type="entry name" value="Proton_antipo_N"/>
    <property type="match status" value="1"/>
</dbReference>
<feature type="transmembrane region" description="Helical" evidence="6">
    <location>
        <begin position="376"/>
        <end position="398"/>
    </location>
</feature>
<feature type="transmembrane region" description="Helical" evidence="6">
    <location>
        <begin position="142"/>
        <end position="160"/>
    </location>
</feature>
<dbReference type="KEGG" id="gti:FXF46_02230"/>
<feature type="transmembrane region" description="Helical" evidence="6">
    <location>
        <begin position="6"/>
        <end position="23"/>
    </location>
</feature>
<dbReference type="AlphaFoldDB" id="A0AAP9EQ17"/>
<feature type="transmembrane region" description="Helical" evidence="6">
    <location>
        <begin position="336"/>
        <end position="355"/>
    </location>
</feature>
<dbReference type="InterPro" id="IPR003945">
    <property type="entry name" value="NU5C-like"/>
</dbReference>
<dbReference type="PANTHER" id="PTHR42829">
    <property type="entry name" value="NADH-UBIQUINONE OXIDOREDUCTASE CHAIN 5"/>
    <property type="match status" value="1"/>
</dbReference>
<evidence type="ECO:0000256" key="5">
    <source>
        <dbReference type="RuleBase" id="RU000320"/>
    </source>
</evidence>
<dbReference type="GO" id="GO:0012505">
    <property type="term" value="C:endomembrane system"/>
    <property type="evidence" value="ECO:0007669"/>
    <property type="project" value="UniProtKB-SubCell"/>
</dbReference>
<feature type="transmembrane region" description="Helical" evidence="6">
    <location>
        <begin position="510"/>
        <end position="531"/>
    </location>
</feature>
<feature type="transmembrane region" description="Helical" evidence="6">
    <location>
        <begin position="172"/>
        <end position="191"/>
    </location>
</feature>
<evidence type="ECO:0000259" key="7">
    <source>
        <dbReference type="Pfam" id="PF00361"/>
    </source>
</evidence>
<dbReference type="InterPro" id="IPR001750">
    <property type="entry name" value="ND/Mrp_TM"/>
</dbReference>
<dbReference type="InterPro" id="IPR018393">
    <property type="entry name" value="NADHpl_OxRdtase_5_subgr"/>
</dbReference>
<dbReference type="EMBL" id="CP043043">
    <property type="protein sequence ID" value="QEH95215.1"/>
    <property type="molecule type" value="Genomic_DNA"/>
</dbReference>
<dbReference type="NCBIfam" id="NF005141">
    <property type="entry name" value="PRK06590.1"/>
    <property type="match status" value="1"/>
</dbReference>
<feature type="transmembrane region" description="Helical" evidence="6">
    <location>
        <begin position="115"/>
        <end position="136"/>
    </location>
</feature>
<dbReference type="InterPro" id="IPR001516">
    <property type="entry name" value="Proton_antipo_N"/>
</dbReference>
<dbReference type="GO" id="GO:0042773">
    <property type="term" value="P:ATP synthesis coupled electron transport"/>
    <property type="evidence" value="ECO:0007669"/>
    <property type="project" value="InterPro"/>
</dbReference>
<dbReference type="PRINTS" id="PR01434">
    <property type="entry name" value="NADHDHGNASE5"/>
</dbReference>
<organism evidence="9 10">
    <name type="scientific">Gluconobacter thailandicus</name>
    <dbReference type="NCBI Taxonomy" id="257438"/>
    <lineage>
        <taxon>Bacteria</taxon>
        <taxon>Pseudomonadati</taxon>
        <taxon>Pseudomonadota</taxon>
        <taxon>Alphaproteobacteria</taxon>
        <taxon>Acetobacterales</taxon>
        <taxon>Acetobacteraceae</taxon>
        <taxon>Gluconobacter</taxon>
    </lineage>
</organism>
<feature type="transmembrane region" description="Helical" evidence="6">
    <location>
        <begin position="629"/>
        <end position="649"/>
    </location>
</feature>
<reference evidence="9 10" key="1">
    <citation type="submission" date="2019-08" db="EMBL/GenBank/DDBJ databases">
        <title>Gluconobacter frateurii HD924 genome.</title>
        <authorList>
            <person name="Liu Y."/>
            <person name="Zhang P."/>
        </authorList>
    </citation>
    <scope>NUCLEOTIDE SEQUENCE [LARGE SCALE GENOMIC DNA]</scope>
    <source>
        <strain evidence="9 10">HD924</strain>
    </source>
</reference>